<name>A0A061SGI5_9CHLO</name>
<feature type="non-terminal residue" evidence="2">
    <location>
        <position position="1"/>
    </location>
</feature>
<feature type="region of interest" description="Disordered" evidence="1">
    <location>
        <begin position="22"/>
        <end position="61"/>
    </location>
</feature>
<protein>
    <submittedName>
        <fullName evidence="2">Uncharacterized protein</fullName>
    </submittedName>
</protein>
<reference evidence="2" key="1">
    <citation type="submission" date="2014-05" db="EMBL/GenBank/DDBJ databases">
        <title>The transcriptome of the halophilic microalga Tetraselmis sp. GSL018 isolated from the Great Salt Lake, Utah.</title>
        <authorList>
            <person name="Jinkerson R.E."/>
            <person name="D'Adamo S."/>
            <person name="Posewitz M.C."/>
        </authorList>
    </citation>
    <scope>NUCLEOTIDE SEQUENCE</scope>
    <source>
        <strain evidence="2">GSL018</strain>
    </source>
</reference>
<proteinExistence type="predicted"/>
<dbReference type="AlphaFoldDB" id="A0A061SGI5"/>
<sequence length="96" mass="10569">CLPPMPFPVAWQVEQRCSSARSSKIISTNPSSAPARVLSPEVPHDCSVSTGPFHPLSARRTTKPEHKHLEMQEGVRGGQKLRLFGPIPSASRCRNR</sequence>
<evidence type="ECO:0000313" key="2">
    <source>
        <dbReference type="EMBL" id="JAC83403.1"/>
    </source>
</evidence>
<gene>
    <name evidence="2" type="ORF">TSPGSL018_3440</name>
</gene>
<feature type="compositionally biased region" description="Polar residues" evidence="1">
    <location>
        <begin position="22"/>
        <end position="32"/>
    </location>
</feature>
<dbReference type="EMBL" id="GBEZ01001583">
    <property type="protein sequence ID" value="JAC83403.1"/>
    <property type="molecule type" value="Transcribed_RNA"/>
</dbReference>
<evidence type="ECO:0000256" key="1">
    <source>
        <dbReference type="SAM" id="MobiDB-lite"/>
    </source>
</evidence>
<organism evidence="2">
    <name type="scientific">Tetraselmis sp. GSL018</name>
    <dbReference type="NCBI Taxonomy" id="582737"/>
    <lineage>
        <taxon>Eukaryota</taxon>
        <taxon>Viridiplantae</taxon>
        <taxon>Chlorophyta</taxon>
        <taxon>core chlorophytes</taxon>
        <taxon>Chlorodendrophyceae</taxon>
        <taxon>Chlorodendrales</taxon>
        <taxon>Chlorodendraceae</taxon>
        <taxon>Tetraselmis</taxon>
    </lineage>
</organism>
<accession>A0A061SGI5</accession>